<feature type="transmembrane region" description="Helical" evidence="1">
    <location>
        <begin position="61"/>
        <end position="77"/>
    </location>
</feature>
<keyword evidence="1" id="KW-1133">Transmembrane helix</keyword>
<dbReference type="AlphaFoldDB" id="A0A8J4TFM6"/>
<comment type="caution">
    <text evidence="2">The sequence shown here is derived from an EMBL/GenBank/DDBJ whole genome shotgun (WGS) entry which is preliminary data.</text>
</comment>
<evidence type="ECO:0000313" key="2">
    <source>
        <dbReference type="EMBL" id="KAF5403864.1"/>
    </source>
</evidence>
<evidence type="ECO:0000256" key="1">
    <source>
        <dbReference type="SAM" id="Phobius"/>
    </source>
</evidence>
<evidence type="ECO:0000313" key="3">
    <source>
        <dbReference type="Proteomes" id="UP000748531"/>
    </source>
</evidence>
<keyword evidence="3" id="KW-1185">Reference proteome</keyword>
<protein>
    <submittedName>
        <fullName evidence="2">Uncharacterized protein</fullName>
    </submittedName>
</protein>
<dbReference type="OrthoDB" id="6252489at2759"/>
<feature type="transmembrane region" description="Helical" evidence="1">
    <location>
        <begin position="218"/>
        <end position="239"/>
    </location>
</feature>
<dbReference type="Proteomes" id="UP000748531">
    <property type="component" value="Unassembled WGS sequence"/>
</dbReference>
<organism evidence="2 3">
    <name type="scientific">Paragonimus heterotremus</name>
    <dbReference type="NCBI Taxonomy" id="100268"/>
    <lineage>
        <taxon>Eukaryota</taxon>
        <taxon>Metazoa</taxon>
        <taxon>Spiralia</taxon>
        <taxon>Lophotrochozoa</taxon>
        <taxon>Platyhelminthes</taxon>
        <taxon>Trematoda</taxon>
        <taxon>Digenea</taxon>
        <taxon>Plagiorchiida</taxon>
        <taxon>Troglotremata</taxon>
        <taxon>Troglotrematidae</taxon>
        <taxon>Paragonimus</taxon>
    </lineage>
</organism>
<proteinExistence type="predicted"/>
<reference evidence="2" key="1">
    <citation type="submission" date="2019-05" db="EMBL/GenBank/DDBJ databases">
        <title>Annotation for the trematode Paragonimus heterotremus.</title>
        <authorList>
            <person name="Choi Y.-J."/>
        </authorList>
    </citation>
    <scope>NUCLEOTIDE SEQUENCE</scope>
    <source>
        <strain evidence="2">LC</strain>
    </source>
</reference>
<keyword evidence="1" id="KW-0472">Membrane</keyword>
<name>A0A8J4TFM6_9TREM</name>
<gene>
    <name evidence="2" type="ORF">PHET_02672</name>
</gene>
<sequence length="284" mass="31857">MVIPKYVKLIISVLIITYSREKSSLSPASHLARFECGRVLIFTNLNSLGDYMGMCTMTERFFYIVAHFVCCLVYSTLANNTCPDATAVRSSWLILSENIEGIISLTCRSPDFYPFCDLKNAKGIAWRLPQALLSLTLKPDQEISGWKVSTTGHELQINRSKIPTGTPIAGIYECLVLSVDPMNNSLISWRSLQWALDTFASERTLIEGSFAKRYARNIMAAVLAVVSLLLAFTVIKLITYFSHTARNLRDEEYYEACSPAQVQMTRYNAADSRVGLNDGRISNF</sequence>
<accession>A0A8J4TFM6</accession>
<dbReference type="EMBL" id="LUCH01001003">
    <property type="protein sequence ID" value="KAF5403864.1"/>
    <property type="molecule type" value="Genomic_DNA"/>
</dbReference>
<keyword evidence="1" id="KW-0812">Transmembrane</keyword>